<comment type="caution">
    <text evidence="3">The sequence shown here is derived from an EMBL/GenBank/DDBJ whole genome shotgun (WGS) entry which is preliminary data.</text>
</comment>
<reference evidence="3 4" key="1">
    <citation type="submission" date="2015-07" db="EMBL/GenBank/DDBJ databases">
        <title>Genome sequence of Ornatilinea apprima DSM 23815.</title>
        <authorList>
            <person name="Hemp J."/>
            <person name="Ward L.M."/>
            <person name="Pace L.A."/>
            <person name="Fischer W.W."/>
        </authorList>
    </citation>
    <scope>NUCLEOTIDE SEQUENCE [LARGE SCALE GENOMIC DNA]</scope>
    <source>
        <strain evidence="3 4">P3M-1</strain>
    </source>
</reference>
<dbReference type="Proteomes" id="UP000050417">
    <property type="component" value="Unassembled WGS sequence"/>
</dbReference>
<dbReference type="Pfam" id="PF16158">
    <property type="entry name" value="N_BRCA1_IG"/>
    <property type="match status" value="1"/>
</dbReference>
<sequence length="230" mass="24595">MNIQRTRAAIVLAFITILLLAGCGPAAPQAAPTLNPTEMEQQVILLRTAAAETVAVQLTEQAALFPSATVTATATEAPTHTAQPAQAESTPITLPDATQAPTTSVVLVPTATARPAANTTPAECKVVSVSPVYNNQFRPSTDFDVRITVQNTGTFTWSDDDMELRYITGDKYETASDSYKLTKEAKPGENVEFAIDMITPKDAGQYSAAWGLFRGSKNLCVIYINLQVVD</sequence>
<organism evidence="3 4">
    <name type="scientific">Ornatilinea apprima</name>
    <dbReference type="NCBI Taxonomy" id="1134406"/>
    <lineage>
        <taxon>Bacteria</taxon>
        <taxon>Bacillati</taxon>
        <taxon>Chloroflexota</taxon>
        <taxon>Anaerolineae</taxon>
        <taxon>Anaerolineales</taxon>
        <taxon>Anaerolineaceae</taxon>
        <taxon>Ornatilinea</taxon>
    </lineage>
</organism>
<feature type="domain" description="Nbr1 FW" evidence="2">
    <location>
        <begin position="135"/>
        <end position="215"/>
    </location>
</feature>
<dbReference type="Gene3D" id="2.60.40.10">
    <property type="entry name" value="Immunoglobulins"/>
    <property type="match status" value="1"/>
</dbReference>
<feature type="signal peptide" evidence="1">
    <location>
        <begin position="1"/>
        <end position="26"/>
    </location>
</feature>
<evidence type="ECO:0000259" key="2">
    <source>
        <dbReference type="Pfam" id="PF16158"/>
    </source>
</evidence>
<dbReference type="RefSeq" id="WP_075062397.1">
    <property type="nucleotide sequence ID" value="NZ_LGCL01000019.1"/>
</dbReference>
<protein>
    <recommendedName>
        <fullName evidence="2">Nbr1 FW domain-containing protein</fullName>
    </recommendedName>
</protein>
<gene>
    <name evidence="3" type="ORF">ADN00_07695</name>
</gene>
<dbReference type="PROSITE" id="PS51257">
    <property type="entry name" value="PROKAR_LIPOPROTEIN"/>
    <property type="match status" value="1"/>
</dbReference>
<dbReference type="OrthoDB" id="157142at2"/>
<keyword evidence="1" id="KW-0732">Signal</keyword>
<name>A0A0P6X5J1_9CHLR</name>
<dbReference type="AlphaFoldDB" id="A0A0P6X5J1"/>
<accession>A0A0P6X5J1</accession>
<dbReference type="EMBL" id="LGCL01000019">
    <property type="protein sequence ID" value="KPL78326.1"/>
    <property type="molecule type" value="Genomic_DNA"/>
</dbReference>
<dbReference type="InterPro" id="IPR013783">
    <property type="entry name" value="Ig-like_fold"/>
</dbReference>
<evidence type="ECO:0000313" key="4">
    <source>
        <dbReference type="Proteomes" id="UP000050417"/>
    </source>
</evidence>
<proteinExistence type="predicted"/>
<keyword evidence="4" id="KW-1185">Reference proteome</keyword>
<feature type="chain" id="PRO_5006132852" description="Nbr1 FW domain-containing protein" evidence="1">
    <location>
        <begin position="27"/>
        <end position="230"/>
    </location>
</feature>
<evidence type="ECO:0000313" key="3">
    <source>
        <dbReference type="EMBL" id="KPL78326.1"/>
    </source>
</evidence>
<evidence type="ECO:0000256" key="1">
    <source>
        <dbReference type="SAM" id="SignalP"/>
    </source>
</evidence>
<dbReference type="InterPro" id="IPR032350">
    <property type="entry name" value="Nbr1_FW"/>
</dbReference>